<feature type="transmembrane region" description="Helical" evidence="1">
    <location>
        <begin position="132"/>
        <end position="153"/>
    </location>
</feature>
<feature type="transmembrane region" description="Helical" evidence="1">
    <location>
        <begin position="202"/>
        <end position="223"/>
    </location>
</feature>
<dbReference type="AlphaFoldDB" id="A0A7S3C5M2"/>
<accession>A0A7S3C5M2</accession>
<organism evidence="2">
    <name type="scientific">Prasinoderma singulare</name>
    <dbReference type="NCBI Taxonomy" id="676789"/>
    <lineage>
        <taxon>Eukaryota</taxon>
        <taxon>Viridiplantae</taxon>
        <taxon>Prasinodermophyta</taxon>
        <taxon>Prasinodermophyceae</taxon>
        <taxon>Prasinodermales</taxon>
        <taxon>Prasinodermaceae</taxon>
        <taxon>Prasinoderma</taxon>
    </lineage>
</organism>
<evidence type="ECO:0000256" key="1">
    <source>
        <dbReference type="SAM" id="Phobius"/>
    </source>
</evidence>
<keyword evidence="1" id="KW-1133">Transmembrane helix</keyword>
<gene>
    <name evidence="2" type="ORF">PSIN1315_LOCUS14033</name>
</gene>
<keyword evidence="1" id="KW-0472">Membrane</keyword>
<keyword evidence="1" id="KW-0812">Transmembrane</keyword>
<dbReference type="EMBL" id="HBHY01021934">
    <property type="protein sequence ID" value="CAE0153099.1"/>
    <property type="molecule type" value="Transcribed_RNA"/>
</dbReference>
<sequence length="380" mass="39365">MDEQVSALSAAEVDALLDDTLLGPAQPPSAPVPSLSTRARGVVGYGLPAFLLFTGIAINLNVALEHAADLAEGTAATAGRRMLGTLVTQQPAVASLFEGDASAESVLAALTLTMLALAVCALGLWRRRSPLALIAVSSTVALTACATLALYYGEWRSLPQATDAPNPVFLLAGTPTALFCVALFAMRVAVPAGKDSRWSVEAVATAAVALAGCVQGGMGGGFLPDRIAFDAAGKQALLTSVASPAAAFLITTALRPGIMRFCFDRWRSGLPSGGHLALSRIGAVCEVAMNAVRLLHVAIFTADGSIDMHAAMCSSAVLLTSFILIYGDRIGELVRKRSATVADALTTAQRAVYFTWQGIPVFILSSRVAFYVASILIVDA</sequence>
<evidence type="ECO:0000313" key="2">
    <source>
        <dbReference type="EMBL" id="CAE0153099.1"/>
    </source>
</evidence>
<proteinExistence type="predicted"/>
<feature type="transmembrane region" description="Helical" evidence="1">
    <location>
        <begin position="235"/>
        <end position="256"/>
    </location>
</feature>
<reference evidence="2" key="1">
    <citation type="submission" date="2021-01" db="EMBL/GenBank/DDBJ databases">
        <authorList>
            <person name="Corre E."/>
            <person name="Pelletier E."/>
            <person name="Niang G."/>
            <person name="Scheremetjew M."/>
            <person name="Finn R."/>
            <person name="Kale V."/>
            <person name="Holt S."/>
            <person name="Cochrane G."/>
            <person name="Meng A."/>
            <person name="Brown T."/>
            <person name="Cohen L."/>
        </authorList>
    </citation>
    <scope>NUCLEOTIDE SEQUENCE</scope>
    <source>
        <strain evidence="2">RCC927</strain>
    </source>
</reference>
<feature type="transmembrane region" description="Helical" evidence="1">
    <location>
        <begin position="42"/>
        <end position="64"/>
    </location>
</feature>
<protein>
    <submittedName>
        <fullName evidence="2">Uncharacterized protein</fullName>
    </submittedName>
</protein>
<name>A0A7S3C5M2_9VIRI</name>
<feature type="transmembrane region" description="Helical" evidence="1">
    <location>
        <begin position="168"/>
        <end position="190"/>
    </location>
</feature>
<feature type="transmembrane region" description="Helical" evidence="1">
    <location>
        <begin position="106"/>
        <end position="125"/>
    </location>
</feature>